<evidence type="ECO:0000256" key="3">
    <source>
        <dbReference type="ARBA" id="ARBA00022801"/>
    </source>
</evidence>
<comment type="catalytic activity">
    <reaction evidence="7">
        <text>Couples ATP hydrolysis with the unwinding of duplex DNA by translocating in the 3'-5' direction.</text>
        <dbReference type="EC" id="5.6.2.4"/>
    </reaction>
</comment>
<feature type="binding site" evidence="10">
    <location>
        <begin position="47"/>
        <end position="54"/>
    </location>
    <ligand>
        <name>ATP</name>
        <dbReference type="ChEBI" id="CHEBI:30616"/>
    </ligand>
</feature>
<evidence type="ECO:0000259" key="12">
    <source>
        <dbReference type="PROSITE" id="PS51217"/>
    </source>
</evidence>
<proteinExistence type="inferred from homology"/>
<feature type="domain" description="UvrD-like helicase C-terminal" evidence="12">
    <location>
        <begin position="312"/>
        <end position="521"/>
    </location>
</feature>
<organism evidence="13 14">
    <name type="scientific">Bifidobacterium simiarum</name>
    <dbReference type="NCBI Taxonomy" id="2045441"/>
    <lineage>
        <taxon>Bacteria</taxon>
        <taxon>Bacillati</taxon>
        <taxon>Actinomycetota</taxon>
        <taxon>Actinomycetes</taxon>
        <taxon>Bifidobacteriales</taxon>
        <taxon>Bifidobacteriaceae</taxon>
        <taxon>Bifidobacterium</taxon>
    </lineage>
</organism>
<dbReference type="GO" id="GO:0005524">
    <property type="term" value="F:ATP binding"/>
    <property type="evidence" value="ECO:0007669"/>
    <property type="project" value="UniProtKB-UniRule"/>
</dbReference>
<dbReference type="SUPFAM" id="SSF52540">
    <property type="entry name" value="P-loop containing nucleoside triphosphate hydrolases"/>
    <property type="match status" value="1"/>
</dbReference>
<dbReference type="PANTHER" id="PTHR11070:SF69">
    <property type="entry name" value="ATP-DEPENDENT DNA HELICASE UVRD2"/>
    <property type="match status" value="1"/>
</dbReference>
<dbReference type="PROSITE" id="PS51217">
    <property type="entry name" value="UVRD_HELICASE_CTER"/>
    <property type="match status" value="1"/>
</dbReference>
<keyword evidence="2 10" id="KW-0547">Nucleotide-binding</keyword>
<dbReference type="EMBL" id="PEBK01000001">
    <property type="protein sequence ID" value="PJM76133.1"/>
    <property type="molecule type" value="Genomic_DNA"/>
</dbReference>
<dbReference type="InterPro" id="IPR027417">
    <property type="entry name" value="P-loop_NTPase"/>
</dbReference>
<evidence type="ECO:0000313" key="14">
    <source>
        <dbReference type="Proteomes" id="UP000231451"/>
    </source>
</evidence>
<dbReference type="CDD" id="cd18807">
    <property type="entry name" value="SF1_C_UvrD"/>
    <property type="match status" value="1"/>
</dbReference>
<dbReference type="GO" id="GO:0043138">
    <property type="term" value="F:3'-5' DNA helicase activity"/>
    <property type="evidence" value="ECO:0007669"/>
    <property type="project" value="UniProtKB-EC"/>
</dbReference>
<dbReference type="Pfam" id="PF00580">
    <property type="entry name" value="UvrD-helicase"/>
    <property type="match status" value="1"/>
</dbReference>
<dbReference type="EC" id="5.6.2.4" evidence="8"/>
<evidence type="ECO:0000259" key="11">
    <source>
        <dbReference type="PROSITE" id="PS51198"/>
    </source>
</evidence>
<evidence type="ECO:0000256" key="5">
    <source>
        <dbReference type="ARBA" id="ARBA00022840"/>
    </source>
</evidence>
<dbReference type="Pfam" id="PF13361">
    <property type="entry name" value="UvrD_C"/>
    <property type="match status" value="2"/>
</dbReference>
<keyword evidence="14" id="KW-1185">Reference proteome</keyword>
<dbReference type="Gene3D" id="3.40.50.300">
    <property type="entry name" value="P-loop containing nucleotide triphosphate hydrolases"/>
    <property type="match status" value="3"/>
</dbReference>
<keyword evidence="6" id="KW-0413">Isomerase</keyword>
<evidence type="ECO:0000256" key="2">
    <source>
        <dbReference type="ARBA" id="ARBA00022741"/>
    </source>
</evidence>
<dbReference type="GO" id="GO:0016887">
    <property type="term" value="F:ATP hydrolysis activity"/>
    <property type="evidence" value="ECO:0007669"/>
    <property type="project" value="RHEA"/>
</dbReference>
<evidence type="ECO:0000256" key="1">
    <source>
        <dbReference type="ARBA" id="ARBA00009922"/>
    </source>
</evidence>
<dbReference type="PANTHER" id="PTHR11070">
    <property type="entry name" value="UVRD / RECB / PCRA DNA HELICASE FAMILY MEMBER"/>
    <property type="match status" value="1"/>
</dbReference>
<comment type="caution">
    <text evidence="13">The sequence shown here is derived from an EMBL/GenBank/DDBJ whole genome shotgun (WGS) entry which is preliminary data.</text>
</comment>
<evidence type="ECO:0000256" key="4">
    <source>
        <dbReference type="ARBA" id="ARBA00022806"/>
    </source>
</evidence>
<reference evidence="13 14" key="1">
    <citation type="submission" date="2017-10" db="EMBL/GenBank/DDBJ databases">
        <title>Draft genome sequences of strains TRE 1, TRE 9, TRE H and TRI 7, isolated from tamarins, belonging to four potential novel Bifidobacterium species.</title>
        <authorList>
            <person name="Mattarelli P."/>
            <person name="Modesto M."/>
            <person name="Puglisi E."/>
            <person name="Morelli L."/>
            <person name="Spezio C."/>
            <person name="Bonetti A."/>
            <person name="Sandri C."/>
        </authorList>
    </citation>
    <scope>NUCLEOTIDE SEQUENCE [LARGE SCALE GENOMIC DNA]</scope>
    <source>
        <strain evidence="14">TRI7</strain>
    </source>
</reference>
<keyword evidence="5 10" id="KW-0067">ATP-binding</keyword>
<dbReference type="AlphaFoldDB" id="A0A2M9HH70"/>
<dbReference type="Proteomes" id="UP000231451">
    <property type="component" value="Unassembled WGS sequence"/>
</dbReference>
<dbReference type="Gene3D" id="1.10.10.160">
    <property type="match status" value="1"/>
</dbReference>
<dbReference type="InterPro" id="IPR000212">
    <property type="entry name" value="DNA_helicase_UvrD/REP"/>
</dbReference>
<comment type="catalytic activity">
    <reaction evidence="9">
        <text>ATP + H2O = ADP + phosphate + H(+)</text>
        <dbReference type="Rhea" id="RHEA:13065"/>
        <dbReference type="ChEBI" id="CHEBI:15377"/>
        <dbReference type="ChEBI" id="CHEBI:15378"/>
        <dbReference type="ChEBI" id="CHEBI:30616"/>
        <dbReference type="ChEBI" id="CHEBI:43474"/>
        <dbReference type="ChEBI" id="CHEBI:456216"/>
        <dbReference type="EC" id="5.6.2.4"/>
    </reaction>
</comment>
<protein>
    <recommendedName>
        <fullName evidence="8">DNA 3'-5' helicase</fullName>
        <ecNumber evidence="8">5.6.2.4</ecNumber>
    </recommendedName>
</protein>
<name>A0A2M9HH70_9BIFI</name>
<sequence length="521" mass="56325">MHDTASGGEETCDNGRVTTNTNRILEGLDEAQAAAARAVSGPVRILAGAGAGKTRTITRRIAYACATGAWNPSQSLAVTFSVKAAAEMRTRLADLGVPQVKAATFHSAALRQLRRVWPDLSESYFPSIVEDSRTLIGRALTRVTGGEEPDAATVRAVGAEIDWTKVSLIAPEDYARVCAATHRQPPAELEPDAMADVITAYEQEKTGRGRIDFNDILLMTCHVLEHFDEAAASIRSRVRWLTVDEYQDVSPLQHRLMTLWRGGRDDVCVVGDPAQTIYSFAGATSYYLLSFPNEFHTLSADIALENDYRSTPQIVHCANRVLAASPMRGDYLRLRSAREAGRRIVRTSYDTDEQEAQGVARRIAALIAQGESPNDIAVLMRINAQAPIVRAALGRMGIRSRVRRDVAGAEASLIDSSAAAAKAAAEDLSAAKAGEVSLSTIHAAKGLEWKHVFLIGCSEGLLPFGMSGAGTGVEETQRLEEERRLFYVGVTRGEDTVTMSFAASKDGVGGGMMRTPSRFLR</sequence>
<evidence type="ECO:0000256" key="9">
    <source>
        <dbReference type="ARBA" id="ARBA00048988"/>
    </source>
</evidence>
<dbReference type="GO" id="GO:0003677">
    <property type="term" value="F:DNA binding"/>
    <property type="evidence" value="ECO:0007669"/>
    <property type="project" value="UniProtKB-KW"/>
</dbReference>
<dbReference type="GO" id="GO:0000725">
    <property type="term" value="P:recombinational repair"/>
    <property type="evidence" value="ECO:0007669"/>
    <property type="project" value="TreeGrafter"/>
</dbReference>
<dbReference type="CDD" id="cd17932">
    <property type="entry name" value="DEXQc_UvrD"/>
    <property type="match status" value="1"/>
</dbReference>
<evidence type="ECO:0000256" key="8">
    <source>
        <dbReference type="ARBA" id="ARBA00034808"/>
    </source>
</evidence>
<dbReference type="InterPro" id="IPR013986">
    <property type="entry name" value="DExx_box_DNA_helicase_dom_sf"/>
</dbReference>
<evidence type="ECO:0000256" key="10">
    <source>
        <dbReference type="PROSITE-ProRule" id="PRU00560"/>
    </source>
</evidence>
<evidence type="ECO:0000256" key="7">
    <source>
        <dbReference type="ARBA" id="ARBA00034617"/>
    </source>
</evidence>
<evidence type="ECO:0000313" key="13">
    <source>
        <dbReference type="EMBL" id="PJM76133.1"/>
    </source>
</evidence>
<keyword evidence="3 10" id="KW-0378">Hydrolase</keyword>
<gene>
    <name evidence="13" type="ORF">CSQ87_00960</name>
</gene>
<dbReference type="InterPro" id="IPR014017">
    <property type="entry name" value="DNA_helicase_UvrD-like_C"/>
</dbReference>
<feature type="domain" description="UvrD-like helicase ATP-binding" evidence="11">
    <location>
        <begin position="26"/>
        <end position="311"/>
    </location>
</feature>
<dbReference type="InterPro" id="IPR014016">
    <property type="entry name" value="UvrD-like_ATP-bd"/>
</dbReference>
<dbReference type="OrthoDB" id="9806690at2"/>
<accession>A0A2M9HH70</accession>
<evidence type="ECO:0000256" key="6">
    <source>
        <dbReference type="ARBA" id="ARBA00023235"/>
    </source>
</evidence>
<keyword evidence="4 10" id="KW-0347">Helicase</keyword>
<dbReference type="RefSeq" id="WP_100511991.1">
    <property type="nucleotide sequence ID" value="NZ_PEBK01000001.1"/>
</dbReference>
<dbReference type="PROSITE" id="PS51198">
    <property type="entry name" value="UVRD_HELICASE_ATP_BIND"/>
    <property type="match status" value="1"/>
</dbReference>
<comment type="similarity">
    <text evidence="1">Belongs to the helicase family. UvrD subfamily.</text>
</comment>